<organism evidence="2 3">
    <name type="scientific">Rhodanobacter denitrificans</name>
    <dbReference type="NCBI Taxonomy" id="666685"/>
    <lineage>
        <taxon>Bacteria</taxon>
        <taxon>Pseudomonadati</taxon>
        <taxon>Pseudomonadota</taxon>
        <taxon>Gammaproteobacteria</taxon>
        <taxon>Lysobacterales</taxon>
        <taxon>Rhodanobacteraceae</taxon>
        <taxon>Rhodanobacter</taxon>
    </lineage>
</organism>
<reference evidence="2 3" key="1">
    <citation type="submission" date="2012-04" db="EMBL/GenBank/DDBJ databases">
        <title>Complete genome of Rhodanobacter sp. 2APBS1.</title>
        <authorList>
            <consortium name="US DOE Joint Genome Institute"/>
            <person name="Huntemann M."/>
            <person name="Wei C.-L."/>
            <person name="Han J."/>
            <person name="Detter J.C."/>
            <person name="Han C."/>
            <person name="Tapia R."/>
            <person name="Munk A.C.C."/>
            <person name="Chen A."/>
            <person name="Krypides N."/>
            <person name="Mavromatis K."/>
            <person name="Markowitz V."/>
            <person name="Szeto E."/>
            <person name="Ivanova N."/>
            <person name="Mikhailova N."/>
            <person name="Ovchinnikova G."/>
            <person name="Pagani I."/>
            <person name="Pati A."/>
            <person name="Goodwin L."/>
            <person name="Peters L."/>
            <person name="Pitluck S."/>
            <person name="Woyke T."/>
            <person name="Prakash O."/>
            <person name="Elkins J."/>
            <person name="Brown S."/>
            <person name="Palumbo A."/>
            <person name="Hemme C."/>
            <person name="Zhou J."/>
            <person name="Watson D."/>
            <person name="Jardine P."/>
            <person name="Kostka J."/>
            <person name="Green S."/>
        </authorList>
    </citation>
    <scope>NUCLEOTIDE SEQUENCE [LARGE SCALE GENOMIC DNA]</scope>
    <source>
        <strain evidence="2 3">2APBS1</strain>
    </source>
</reference>
<evidence type="ECO:0000313" key="3">
    <source>
        <dbReference type="Proteomes" id="UP000011859"/>
    </source>
</evidence>
<dbReference type="GO" id="GO:0016757">
    <property type="term" value="F:glycosyltransferase activity"/>
    <property type="evidence" value="ECO:0007669"/>
    <property type="project" value="UniProtKB-KW"/>
</dbReference>
<dbReference type="STRING" id="666685.R2APBS1_1121"/>
<protein>
    <submittedName>
        <fullName evidence="2">Putative amidophosphoribosyltransferase</fullName>
    </submittedName>
</protein>
<dbReference type="HOGENOM" id="CLU_099407_0_0_6"/>
<dbReference type="AlphaFoldDB" id="I4WTE3"/>
<evidence type="ECO:0000256" key="1">
    <source>
        <dbReference type="ARBA" id="ARBA00008007"/>
    </source>
</evidence>
<dbReference type="PATRIC" id="fig|666685.9.peg.1697"/>
<dbReference type="eggNOG" id="COG1040">
    <property type="taxonomic scope" value="Bacteria"/>
</dbReference>
<name>I4WTE3_9GAMM</name>
<dbReference type="Proteomes" id="UP000011859">
    <property type="component" value="Chromosome"/>
</dbReference>
<keyword evidence="2" id="KW-0328">Glycosyltransferase</keyword>
<dbReference type="InterPro" id="IPR051910">
    <property type="entry name" value="ComF/GntX_DNA_util-trans"/>
</dbReference>
<comment type="similarity">
    <text evidence="1">Belongs to the ComF/GntX family.</text>
</comment>
<evidence type="ECO:0000313" key="2">
    <source>
        <dbReference type="EMBL" id="AGG88276.1"/>
    </source>
</evidence>
<dbReference type="RefSeq" id="WP_007510375.1">
    <property type="nucleotide sequence ID" value="NC_020541.1"/>
</dbReference>
<dbReference type="KEGG" id="rhd:R2APBS1_1121"/>
<dbReference type="OrthoDB" id="9779910at2"/>
<sequence>MIAINPQKITGKWLAGMALDFHTTRSTPIGPNAQGHMQFDTSRPEIAELLYRLKYRQDRSAAQAIITTAANYLKPYRSKFDVIIPVPPSTPRALQPVILLAHGIGAAVGLPVIDCVGTTRAPAQLKGVEDPTQRAQLLNGLYTVDARHTARKRVLLFDDLFRSGSTLNAITDVLLQAGQAMSVSVLTITRTRSHH</sequence>
<dbReference type="InterPro" id="IPR000836">
    <property type="entry name" value="PRTase_dom"/>
</dbReference>
<proteinExistence type="inferred from homology"/>
<accession>M4NKH4</accession>
<keyword evidence="3" id="KW-1185">Reference proteome</keyword>
<accession>I4WTE3</accession>
<dbReference type="PANTHER" id="PTHR47505:SF1">
    <property type="entry name" value="DNA UTILIZATION PROTEIN YHGH"/>
    <property type="match status" value="1"/>
</dbReference>
<keyword evidence="2" id="KW-0808">Transferase</keyword>
<dbReference type="InterPro" id="IPR029057">
    <property type="entry name" value="PRTase-like"/>
</dbReference>
<dbReference type="CDD" id="cd06223">
    <property type="entry name" value="PRTases_typeI"/>
    <property type="match status" value="1"/>
</dbReference>
<gene>
    <name evidence="2" type="ORF">R2APBS1_1121</name>
</gene>
<dbReference type="EMBL" id="CP003470">
    <property type="protein sequence ID" value="AGG88276.1"/>
    <property type="molecule type" value="Genomic_DNA"/>
</dbReference>
<dbReference type="Gene3D" id="3.40.50.2020">
    <property type="match status" value="1"/>
</dbReference>
<dbReference type="SUPFAM" id="SSF53271">
    <property type="entry name" value="PRTase-like"/>
    <property type="match status" value="1"/>
</dbReference>
<dbReference type="PANTHER" id="PTHR47505">
    <property type="entry name" value="DNA UTILIZATION PROTEIN YHGH"/>
    <property type="match status" value="1"/>
</dbReference>